<evidence type="ECO:0000256" key="3">
    <source>
        <dbReference type="ARBA" id="ARBA00022448"/>
    </source>
</evidence>
<evidence type="ECO:0000256" key="4">
    <source>
        <dbReference type="ARBA" id="ARBA00022692"/>
    </source>
</evidence>
<keyword evidence="11" id="KW-1185">Reference proteome</keyword>
<evidence type="ECO:0000256" key="8">
    <source>
        <dbReference type="SAM" id="MobiDB-lite"/>
    </source>
</evidence>
<feature type="transmembrane region" description="Helical" evidence="9">
    <location>
        <begin position="359"/>
        <end position="381"/>
    </location>
</feature>
<comment type="caution">
    <text evidence="10">The sequence shown here is derived from an EMBL/GenBank/DDBJ whole genome shotgun (WGS) entry which is preliminary data.</text>
</comment>
<dbReference type="InterPro" id="IPR001248">
    <property type="entry name" value="Pur-cyt_permease"/>
</dbReference>
<proteinExistence type="inferred from homology"/>
<accession>A0ABS1SM23</accession>
<dbReference type="Pfam" id="PF02133">
    <property type="entry name" value="Transp_cyt_pur"/>
    <property type="match status" value="1"/>
</dbReference>
<keyword evidence="6 7" id="KW-0472">Membrane</keyword>
<dbReference type="RefSeq" id="WP_202380677.1">
    <property type="nucleotide sequence ID" value="NZ_BAAAMA010000003.1"/>
</dbReference>
<feature type="transmembrane region" description="Helical" evidence="9">
    <location>
        <begin position="63"/>
        <end position="85"/>
    </location>
</feature>
<comment type="similarity">
    <text evidence="2 7">Belongs to the purine-cytosine permease (2.A.39) family.</text>
</comment>
<organism evidence="10 11">
    <name type="scientific">Leucobacter chromiireducens subsp. chromiireducens</name>
    <dbReference type="NCBI Taxonomy" id="660067"/>
    <lineage>
        <taxon>Bacteria</taxon>
        <taxon>Bacillati</taxon>
        <taxon>Actinomycetota</taxon>
        <taxon>Actinomycetes</taxon>
        <taxon>Micrococcales</taxon>
        <taxon>Microbacteriaceae</taxon>
        <taxon>Leucobacter</taxon>
    </lineage>
</organism>
<evidence type="ECO:0000313" key="11">
    <source>
        <dbReference type="Proteomes" id="UP001646141"/>
    </source>
</evidence>
<keyword evidence="3 7" id="KW-0813">Transport</keyword>
<dbReference type="CDD" id="cd11484">
    <property type="entry name" value="SLC-NCS1sbd_CobB-like"/>
    <property type="match status" value="1"/>
</dbReference>
<keyword evidence="4 9" id="KW-0812">Transmembrane</keyword>
<dbReference type="PIRSF" id="PIRSF002744">
    <property type="entry name" value="Pur-cyt_permease"/>
    <property type="match status" value="1"/>
</dbReference>
<dbReference type="Gene3D" id="1.10.4160.10">
    <property type="entry name" value="Hydantoin permease"/>
    <property type="match status" value="1"/>
</dbReference>
<evidence type="ECO:0000313" key="10">
    <source>
        <dbReference type="EMBL" id="MBL3688655.1"/>
    </source>
</evidence>
<feature type="transmembrane region" description="Helical" evidence="9">
    <location>
        <begin position="171"/>
        <end position="190"/>
    </location>
</feature>
<comment type="subcellular location">
    <subcellularLocation>
        <location evidence="1">Membrane</location>
        <topology evidence="1">Multi-pass membrane protein</topology>
    </subcellularLocation>
</comment>
<dbReference type="PANTHER" id="PTHR31806">
    <property type="entry name" value="PURINE-CYTOSINE PERMEASE FCY2-RELATED"/>
    <property type="match status" value="1"/>
</dbReference>
<dbReference type="PANTHER" id="PTHR31806:SF1">
    <property type="entry name" value="PURINE-CYTOSINE PERMEASE FCY2-RELATED"/>
    <property type="match status" value="1"/>
</dbReference>
<dbReference type="InterPro" id="IPR026030">
    <property type="entry name" value="Pur-cyt_permease_Fcy2/21/22"/>
</dbReference>
<evidence type="ECO:0000256" key="7">
    <source>
        <dbReference type="PIRNR" id="PIRNR002744"/>
    </source>
</evidence>
<evidence type="ECO:0000256" key="6">
    <source>
        <dbReference type="ARBA" id="ARBA00023136"/>
    </source>
</evidence>
<sequence length="485" mass="51842">MSDYPRLNTATTKIITFERRHIRPIPEDERQGTSRGLFFIWLGMNMLPLTVVTGALGPSMFGLTLGWTLTAVVLGNLIGGFGAALHASQGPKLGIPQMLQSRGQFGYFGGSLLALFALIMFLGFFASNLVVAAQSLAVVFNSDNINLGIIVCAAVALVAAIFGYDGVRKALGFFSVFIGVLVVTSILIAVSNPATFQTELELGYNTAGFFGMVAIGVTWQLAYAPYVSDYSRYMPKETGARPAFWATYLGLVIGTVLVMTLGALIGLTTADGDAMAALGRLLGGFGPIVLLGFGVSSAVLNAGNIYSGVMSSLTVFETISPKIRISTGTRVSMTVVYAVLAMTAALAGKDSFLVFFSDFVAILLYVLIPWSAINLIDYFVLEKGEYEIDDMFRRDGGRYGRWNTVGLTCYLVGILVQIPFMVTTLYTGPLAAPLGFVDVAWIVGFVVPGVIYYLWRRAQRSSRGARSSAPMTESAGIAAEQGAAK</sequence>
<keyword evidence="5 9" id="KW-1133">Transmembrane helix</keyword>
<dbReference type="EMBL" id="QYAD01000001">
    <property type="protein sequence ID" value="MBL3688655.1"/>
    <property type="molecule type" value="Genomic_DNA"/>
</dbReference>
<feature type="transmembrane region" description="Helical" evidence="9">
    <location>
        <begin position="105"/>
        <end position="125"/>
    </location>
</feature>
<dbReference type="Proteomes" id="UP001646141">
    <property type="component" value="Unassembled WGS sequence"/>
</dbReference>
<feature type="transmembrane region" description="Helical" evidence="9">
    <location>
        <begin position="434"/>
        <end position="455"/>
    </location>
</feature>
<feature type="transmembrane region" description="Helical" evidence="9">
    <location>
        <begin position="145"/>
        <end position="164"/>
    </location>
</feature>
<feature type="transmembrane region" description="Helical" evidence="9">
    <location>
        <begin position="243"/>
        <end position="265"/>
    </location>
</feature>
<gene>
    <name evidence="10" type="ORF">D3226_01600</name>
</gene>
<reference evidence="10 11" key="1">
    <citation type="submission" date="2018-09" db="EMBL/GenBank/DDBJ databases">
        <title>Comparative genomics of Leucobacter spp.</title>
        <authorList>
            <person name="Reis A.C."/>
            <person name="Kolvenbach B.A."/>
            <person name="Corvini P.F.X."/>
            <person name="Nunes O.C."/>
        </authorList>
    </citation>
    <scope>NUCLEOTIDE SEQUENCE [LARGE SCALE GENOMIC DNA]</scope>
    <source>
        <strain evidence="10 11">L-1</strain>
    </source>
</reference>
<feature type="transmembrane region" description="Helical" evidence="9">
    <location>
        <begin position="285"/>
        <end position="306"/>
    </location>
</feature>
<feature type="transmembrane region" description="Helical" evidence="9">
    <location>
        <begin position="37"/>
        <end position="57"/>
    </location>
</feature>
<feature type="transmembrane region" description="Helical" evidence="9">
    <location>
        <begin position="327"/>
        <end position="347"/>
    </location>
</feature>
<feature type="region of interest" description="Disordered" evidence="8">
    <location>
        <begin position="466"/>
        <end position="485"/>
    </location>
</feature>
<feature type="transmembrane region" description="Helical" evidence="9">
    <location>
        <begin position="402"/>
        <end position="422"/>
    </location>
</feature>
<evidence type="ECO:0000256" key="9">
    <source>
        <dbReference type="SAM" id="Phobius"/>
    </source>
</evidence>
<evidence type="ECO:0000256" key="1">
    <source>
        <dbReference type="ARBA" id="ARBA00004141"/>
    </source>
</evidence>
<evidence type="ECO:0000256" key="5">
    <source>
        <dbReference type="ARBA" id="ARBA00022989"/>
    </source>
</evidence>
<name>A0ABS1SM23_9MICO</name>
<evidence type="ECO:0000256" key="2">
    <source>
        <dbReference type="ARBA" id="ARBA00008974"/>
    </source>
</evidence>
<feature type="transmembrane region" description="Helical" evidence="9">
    <location>
        <begin position="202"/>
        <end position="222"/>
    </location>
</feature>
<protein>
    <submittedName>
        <fullName evidence="10">Cytosine permease</fullName>
    </submittedName>
</protein>